<proteinExistence type="predicted"/>
<protein>
    <submittedName>
        <fullName evidence="1">Uncharacterized protein</fullName>
    </submittedName>
</protein>
<reference evidence="1 2" key="1">
    <citation type="submission" date="2020-02" db="EMBL/GenBank/DDBJ databases">
        <title>Draft genome sequence of Haematococcus lacustris strain NIES-144.</title>
        <authorList>
            <person name="Morimoto D."/>
            <person name="Nakagawa S."/>
            <person name="Yoshida T."/>
            <person name="Sawayama S."/>
        </authorList>
    </citation>
    <scope>NUCLEOTIDE SEQUENCE [LARGE SCALE GENOMIC DNA]</scope>
    <source>
        <strain evidence="1 2">NIES-144</strain>
    </source>
</reference>
<feature type="non-terminal residue" evidence="1">
    <location>
        <position position="1"/>
    </location>
</feature>
<evidence type="ECO:0000313" key="2">
    <source>
        <dbReference type="Proteomes" id="UP000485058"/>
    </source>
</evidence>
<keyword evidence="2" id="KW-1185">Reference proteome</keyword>
<dbReference type="Proteomes" id="UP000485058">
    <property type="component" value="Unassembled WGS sequence"/>
</dbReference>
<dbReference type="AlphaFoldDB" id="A0A699Z2V8"/>
<organism evidence="1 2">
    <name type="scientific">Haematococcus lacustris</name>
    <name type="common">Green alga</name>
    <name type="synonym">Haematococcus pluvialis</name>
    <dbReference type="NCBI Taxonomy" id="44745"/>
    <lineage>
        <taxon>Eukaryota</taxon>
        <taxon>Viridiplantae</taxon>
        <taxon>Chlorophyta</taxon>
        <taxon>core chlorophytes</taxon>
        <taxon>Chlorophyceae</taxon>
        <taxon>CS clade</taxon>
        <taxon>Chlamydomonadales</taxon>
        <taxon>Haematococcaceae</taxon>
        <taxon>Haematococcus</taxon>
    </lineage>
</organism>
<comment type="caution">
    <text evidence="1">The sequence shown here is derived from an EMBL/GenBank/DDBJ whole genome shotgun (WGS) entry which is preliminary data.</text>
</comment>
<gene>
    <name evidence="1" type="ORF">HaLaN_04914</name>
</gene>
<dbReference type="EMBL" id="BLLF01000257">
    <property type="protein sequence ID" value="GFH09722.1"/>
    <property type="molecule type" value="Genomic_DNA"/>
</dbReference>
<name>A0A699Z2V8_HAELA</name>
<accession>A0A699Z2V8</accession>
<sequence length="66" mass="7526">MHMQEFRLKQRPAHYRHHGNLQQQVVAANVQRGKAIPSPGLDVLNKQQRFYDRDISASGAHLPKPG</sequence>
<evidence type="ECO:0000313" key="1">
    <source>
        <dbReference type="EMBL" id="GFH09722.1"/>
    </source>
</evidence>